<evidence type="ECO:0000256" key="2">
    <source>
        <dbReference type="ARBA" id="ARBA00022771"/>
    </source>
</evidence>
<dbReference type="Pfam" id="PF01753">
    <property type="entry name" value="zf-MYND"/>
    <property type="match status" value="1"/>
</dbReference>
<evidence type="ECO:0000256" key="4">
    <source>
        <dbReference type="PROSITE-ProRule" id="PRU00134"/>
    </source>
</evidence>
<proteinExistence type="predicted"/>
<evidence type="ECO:0000259" key="6">
    <source>
        <dbReference type="PROSITE" id="PS50865"/>
    </source>
</evidence>
<evidence type="ECO:0000313" key="7">
    <source>
        <dbReference type="EMBL" id="TWU77993.1"/>
    </source>
</evidence>
<dbReference type="Gene3D" id="1.10.220.160">
    <property type="match status" value="1"/>
</dbReference>
<keyword evidence="3" id="KW-0862">Zinc</keyword>
<dbReference type="PROSITE" id="PS50865">
    <property type="entry name" value="ZF_MYND_2"/>
    <property type="match status" value="1"/>
</dbReference>
<protein>
    <submittedName>
        <fullName evidence="7">Uncharacterized protein</fullName>
    </submittedName>
</protein>
<dbReference type="GO" id="GO:0008270">
    <property type="term" value="F:zinc ion binding"/>
    <property type="evidence" value="ECO:0007669"/>
    <property type="project" value="UniProtKB-KW"/>
</dbReference>
<feature type="domain" description="SET" evidence="5">
    <location>
        <begin position="2"/>
        <end position="231"/>
    </location>
</feature>
<dbReference type="EMBL" id="SBHS01000002">
    <property type="protein sequence ID" value="TWU77993.1"/>
    <property type="molecule type" value="Genomic_DNA"/>
</dbReference>
<dbReference type="Proteomes" id="UP000317257">
    <property type="component" value="Unassembled WGS sequence"/>
</dbReference>
<dbReference type="GO" id="GO:0005634">
    <property type="term" value="C:nucleus"/>
    <property type="evidence" value="ECO:0007669"/>
    <property type="project" value="TreeGrafter"/>
</dbReference>
<dbReference type="PANTHER" id="PTHR12197">
    <property type="entry name" value="HISTONE-LYSINE N-METHYLTRANSFERASE SMYD"/>
    <property type="match status" value="1"/>
</dbReference>
<dbReference type="PANTHER" id="PTHR12197:SF251">
    <property type="entry name" value="EG:BACR7C10.4 PROTEIN"/>
    <property type="match status" value="1"/>
</dbReference>
<dbReference type="InterPro" id="IPR002893">
    <property type="entry name" value="Znf_MYND"/>
</dbReference>
<dbReference type="InterPro" id="IPR050869">
    <property type="entry name" value="H3K4_H4K5_MeTrfase"/>
</dbReference>
<dbReference type="SUPFAM" id="SSF82199">
    <property type="entry name" value="SET domain"/>
    <property type="match status" value="1"/>
</dbReference>
<dbReference type="Gene3D" id="2.170.270.10">
    <property type="entry name" value="SET domain"/>
    <property type="match status" value="1"/>
</dbReference>
<keyword evidence="2 4" id="KW-0863">Zinc-finger</keyword>
<keyword evidence="1" id="KW-0479">Metal-binding</keyword>
<evidence type="ECO:0000256" key="3">
    <source>
        <dbReference type="ARBA" id="ARBA00022833"/>
    </source>
</evidence>
<evidence type="ECO:0000259" key="5">
    <source>
        <dbReference type="PROSITE" id="PS50280"/>
    </source>
</evidence>
<organism evidence="7 8">
    <name type="scientific">Metarhizium rileyi (strain RCEF 4871)</name>
    <name type="common">Nomuraea rileyi</name>
    <dbReference type="NCBI Taxonomy" id="1649241"/>
    <lineage>
        <taxon>Eukaryota</taxon>
        <taxon>Fungi</taxon>
        <taxon>Dikarya</taxon>
        <taxon>Ascomycota</taxon>
        <taxon>Pezizomycotina</taxon>
        <taxon>Sordariomycetes</taxon>
        <taxon>Hypocreomycetidae</taxon>
        <taxon>Hypocreales</taxon>
        <taxon>Clavicipitaceae</taxon>
        <taxon>Metarhizium</taxon>
    </lineage>
</organism>
<sequence>MPSIETRPHPYKHRALHATRAFKPSQIIHTFHPLILHPTASHLTSVCTHCLRPGSVRACSRCHAAYYCNTACQQAAWKAVHSKECRALQQRKLGSRTGADLPAPVRALVQTLLKKEVEDAVAALDGHVLEKREAKGWRDLEMMAMAACAFAGRQTEGDFHTAVELLCKIQTNAFHRWDVDLGQVGIFLEPTLAMANHSCVPNAVVQFVGRKAVLRAEREVQAGDEIELSYTGTFVSANSAVDVSGVSHAAVTVTDKTVQDTAAKYTAEPAHLPDSLPARYAALKAQYHASRNLIDANLWAVSPVPQLLTETSIYFAEQGNFPYALALVALVATSCDPYRYAAPFHPVRVKNIFMMAKLLANTAENTGNTLAAATARGGLGQRLQEVLSDMDQVSLCQMLLILIVKMCPGELADWELCLSARDMLADIEMLSGREKELSLIDGWAANGEAETSKVFFEYAVVKQVNILAGMGREAVRIVLMSRSEVLNR</sequence>
<evidence type="ECO:0000313" key="8">
    <source>
        <dbReference type="Proteomes" id="UP000317257"/>
    </source>
</evidence>
<comment type="caution">
    <text evidence="7">The sequence shown here is derived from an EMBL/GenBank/DDBJ whole genome shotgun (WGS) entry which is preliminary data.</text>
</comment>
<dbReference type="Gene3D" id="6.10.140.2220">
    <property type="match status" value="1"/>
</dbReference>
<evidence type="ECO:0000256" key="1">
    <source>
        <dbReference type="ARBA" id="ARBA00022723"/>
    </source>
</evidence>
<accession>A0A5C6GN84</accession>
<dbReference type="InterPro" id="IPR046341">
    <property type="entry name" value="SET_dom_sf"/>
</dbReference>
<dbReference type="Pfam" id="PF00856">
    <property type="entry name" value="SET"/>
    <property type="match status" value="1"/>
</dbReference>
<dbReference type="PROSITE" id="PS50280">
    <property type="entry name" value="SET"/>
    <property type="match status" value="1"/>
</dbReference>
<dbReference type="AlphaFoldDB" id="A0A5C6GN84"/>
<reference evidence="8" key="1">
    <citation type="submission" date="2018-12" db="EMBL/GenBank/DDBJ databases">
        <title>The complete genome of Metarhizium rileyi, a key fungal pathogen of Lepidoptera.</title>
        <authorList>
            <person name="Binneck E."/>
            <person name="Lastra C.C.L."/>
            <person name="Sosa-Gomez D.R."/>
        </authorList>
    </citation>
    <scope>NUCLEOTIDE SEQUENCE [LARGE SCALE GENOMIC DNA]</scope>
    <source>
        <strain evidence="8">Cep018-CH2</strain>
    </source>
</reference>
<dbReference type="InterPro" id="IPR001214">
    <property type="entry name" value="SET_dom"/>
</dbReference>
<name>A0A5C6GN84_METRR</name>
<gene>
    <name evidence="7" type="ORF">ED733_006115</name>
</gene>
<feature type="domain" description="MYND-type" evidence="6">
    <location>
        <begin position="47"/>
        <end position="85"/>
    </location>
</feature>